<dbReference type="AlphaFoldDB" id="A0A817SBT3"/>
<name>A0A817SBT3_9BILA</name>
<dbReference type="Proteomes" id="UP000663833">
    <property type="component" value="Unassembled WGS sequence"/>
</dbReference>
<evidence type="ECO:0000313" key="1">
    <source>
        <dbReference type="EMBL" id="CAF3277001.1"/>
    </source>
</evidence>
<gene>
    <name evidence="1" type="ORF">LUA448_LOCUS6296</name>
</gene>
<reference evidence="1" key="1">
    <citation type="submission" date="2021-02" db="EMBL/GenBank/DDBJ databases">
        <authorList>
            <person name="Nowell W R."/>
        </authorList>
    </citation>
    <scope>NUCLEOTIDE SEQUENCE</scope>
</reference>
<organism evidence="1 2">
    <name type="scientific">Rotaria socialis</name>
    <dbReference type="NCBI Taxonomy" id="392032"/>
    <lineage>
        <taxon>Eukaryota</taxon>
        <taxon>Metazoa</taxon>
        <taxon>Spiralia</taxon>
        <taxon>Gnathifera</taxon>
        <taxon>Rotifera</taxon>
        <taxon>Eurotatoria</taxon>
        <taxon>Bdelloidea</taxon>
        <taxon>Philodinida</taxon>
        <taxon>Philodinidae</taxon>
        <taxon>Rotaria</taxon>
    </lineage>
</organism>
<comment type="caution">
    <text evidence="1">The sequence shown here is derived from an EMBL/GenBank/DDBJ whole genome shotgun (WGS) entry which is preliminary data.</text>
</comment>
<evidence type="ECO:0000313" key="2">
    <source>
        <dbReference type="Proteomes" id="UP000663833"/>
    </source>
</evidence>
<dbReference type="EMBL" id="CAJNYD010000588">
    <property type="protein sequence ID" value="CAF3277001.1"/>
    <property type="molecule type" value="Genomic_DNA"/>
</dbReference>
<proteinExistence type="predicted"/>
<accession>A0A817SBT3</accession>
<sequence length="84" mass="10056">MLRRAMGISLDEKVEDEPMDEENQIKVDINENENVFDDDNDDIDSKTTVYEHCIYAFFLNLCHFFIFKNQIKDVVAFKKRNFNE</sequence>
<protein>
    <submittedName>
        <fullName evidence="1">Uncharacterized protein</fullName>
    </submittedName>
</protein>